<comment type="caution">
    <text evidence="2">The sequence shown here is derived from an EMBL/GenBank/DDBJ whole genome shotgun (WGS) entry which is preliminary data.</text>
</comment>
<feature type="region of interest" description="Disordered" evidence="1">
    <location>
        <begin position="288"/>
        <end position="308"/>
    </location>
</feature>
<gene>
    <name evidence="2" type="ORF">DFH08DRAFT_1000050</name>
</gene>
<organism evidence="2 3">
    <name type="scientific">Mycena albidolilacea</name>
    <dbReference type="NCBI Taxonomy" id="1033008"/>
    <lineage>
        <taxon>Eukaryota</taxon>
        <taxon>Fungi</taxon>
        <taxon>Dikarya</taxon>
        <taxon>Basidiomycota</taxon>
        <taxon>Agaricomycotina</taxon>
        <taxon>Agaricomycetes</taxon>
        <taxon>Agaricomycetidae</taxon>
        <taxon>Agaricales</taxon>
        <taxon>Marasmiineae</taxon>
        <taxon>Mycenaceae</taxon>
        <taxon>Mycena</taxon>
    </lineage>
</organism>
<protein>
    <submittedName>
        <fullName evidence="2">Uncharacterized protein</fullName>
    </submittedName>
</protein>
<feature type="compositionally biased region" description="Low complexity" evidence="1">
    <location>
        <begin position="288"/>
        <end position="300"/>
    </location>
</feature>
<dbReference type="Proteomes" id="UP001218218">
    <property type="component" value="Unassembled WGS sequence"/>
</dbReference>
<evidence type="ECO:0000313" key="3">
    <source>
        <dbReference type="Proteomes" id="UP001218218"/>
    </source>
</evidence>
<evidence type="ECO:0000313" key="2">
    <source>
        <dbReference type="EMBL" id="KAJ7348346.1"/>
    </source>
</evidence>
<evidence type="ECO:0000256" key="1">
    <source>
        <dbReference type="SAM" id="MobiDB-lite"/>
    </source>
</evidence>
<reference evidence="2" key="1">
    <citation type="submission" date="2023-03" db="EMBL/GenBank/DDBJ databases">
        <title>Massive genome expansion in bonnet fungi (Mycena s.s.) driven by repeated elements and novel gene families across ecological guilds.</title>
        <authorList>
            <consortium name="Lawrence Berkeley National Laboratory"/>
            <person name="Harder C.B."/>
            <person name="Miyauchi S."/>
            <person name="Viragh M."/>
            <person name="Kuo A."/>
            <person name="Thoen E."/>
            <person name="Andreopoulos B."/>
            <person name="Lu D."/>
            <person name="Skrede I."/>
            <person name="Drula E."/>
            <person name="Henrissat B."/>
            <person name="Morin E."/>
            <person name="Kohler A."/>
            <person name="Barry K."/>
            <person name="LaButti K."/>
            <person name="Morin E."/>
            <person name="Salamov A."/>
            <person name="Lipzen A."/>
            <person name="Mereny Z."/>
            <person name="Hegedus B."/>
            <person name="Baldrian P."/>
            <person name="Stursova M."/>
            <person name="Weitz H."/>
            <person name="Taylor A."/>
            <person name="Grigoriev I.V."/>
            <person name="Nagy L.G."/>
            <person name="Martin F."/>
            <person name="Kauserud H."/>
        </authorList>
    </citation>
    <scope>NUCLEOTIDE SEQUENCE</scope>
    <source>
        <strain evidence="2">CBHHK002</strain>
    </source>
</reference>
<dbReference type="AlphaFoldDB" id="A0AAD7A315"/>
<sequence length="308" mass="33632">MDAAHFDVPALAEDSRKCCKKWCKTQLSLQDNSGTAHIVKKTMPETSGPSGQLRIPDSVATDSDADMLGNTGDKMMEVFSNAEELLDGLQKALKSDQHIEFVGHTMISSCHRQRSSYRSIQDGGVFEARIVGAELTGWAGNGGSRGRWEGVKRKMLLKVPGRREDHIEGEHICAQANCKGSRQIYKDRINGVIIKAQKLVAVWKGRMDRWSPPFYIIIPYLPYGTPVLGPALCFAQDFQGNATAYSSILPMTARDTHETAVLGYIETYSLVQWKVLCTEKAVAAETSATQASSTGTQKSSPGCIPGSC</sequence>
<accession>A0AAD7A315</accession>
<name>A0AAD7A315_9AGAR</name>
<keyword evidence="3" id="KW-1185">Reference proteome</keyword>
<dbReference type="EMBL" id="JARIHO010000017">
    <property type="protein sequence ID" value="KAJ7348346.1"/>
    <property type="molecule type" value="Genomic_DNA"/>
</dbReference>
<proteinExistence type="predicted"/>